<reference evidence="3 4" key="1">
    <citation type="submission" date="2020-08" db="EMBL/GenBank/DDBJ databases">
        <title>Sequencing the genomes of 1000 actinobacteria strains.</title>
        <authorList>
            <person name="Klenk H.-P."/>
        </authorList>
    </citation>
    <scope>NUCLEOTIDE SEQUENCE [LARGE SCALE GENOMIC DNA]</scope>
    <source>
        <strain evidence="3 4">DSM 45084</strain>
    </source>
</reference>
<dbReference type="Gene3D" id="1.10.3210.10">
    <property type="entry name" value="Hypothetical protein af1432"/>
    <property type="match status" value="1"/>
</dbReference>
<feature type="coiled-coil region" evidence="1">
    <location>
        <begin position="67"/>
        <end position="94"/>
    </location>
</feature>
<evidence type="ECO:0000256" key="1">
    <source>
        <dbReference type="SAM" id="Coils"/>
    </source>
</evidence>
<feature type="domain" description="HD" evidence="2">
    <location>
        <begin position="2"/>
        <end position="116"/>
    </location>
</feature>
<keyword evidence="4" id="KW-1185">Reference proteome</keyword>
<comment type="caution">
    <text evidence="3">The sequence shown here is derived from an EMBL/GenBank/DDBJ whole genome shotgun (WGS) entry which is preliminary data.</text>
</comment>
<name>A0A7W7WZ53_9PSEU</name>
<evidence type="ECO:0000313" key="4">
    <source>
        <dbReference type="Proteomes" id="UP000542674"/>
    </source>
</evidence>
<dbReference type="InterPro" id="IPR003607">
    <property type="entry name" value="HD/PDEase_dom"/>
</dbReference>
<dbReference type="AlphaFoldDB" id="A0A7W7WZ53"/>
<organism evidence="3 4">
    <name type="scientific">Saccharothrix violaceirubra</name>
    <dbReference type="NCBI Taxonomy" id="413306"/>
    <lineage>
        <taxon>Bacteria</taxon>
        <taxon>Bacillati</taxon>
        <taxon>Actinomycetota</taxon>
        <taxon>Actinomycetes</taxon>
        <taxon>Pseudonocardiales</taxon>
        <taxon>Pseudonocardiaceae</taxon>
        <taxon>Saccharothrix</taxon>
    </lineage>
</organism>
<protein>
    <recommendedName>
        <fullName evidence="2">HD domain-containing protein</fullName>
    </recommendedName>
</protein>
<keyword evidence="1" id="KW-0175">Coiled coil</keyword>
<accession>A0A7W7WZ53</accession>
<dbReference type="Proteomes" id="UP000542674">
    <property type="component" value="Unassembled WGS sequence"/>
</dbReference>
<dbReference type="InterPro" id="IPR006674">
    <property type="entry name" value="HD_domain"/>
</dbReference>
<dbReference type="SUPFAM" id="SSF109604">
    <property type="entry name" value="HD-domain/PDEase-like"/>
    <property type="match status" value="1"/>
</dbReference>
<dbReference type="EMBL" id="JACHJS010000001">
    <property type="protein sequence ID" value="MBB4968656.1"/>
    <property type="molecule type" value="Genomic_DNA"/>
</dbReference>
<dbReference type="CDD" id="cd00077">
    <property type="entry name" value="HDc"/>
    <property type="match status" value="1"/>
</dbReference>
<gene>
    <name evidence="3" type="ORF">F4559_006015</name>
</gene>
<evidence type="ECO:0000259" key="2">
    <source>
        <dbReference type="Pfam" id="PF01966"/>
    </source>
</evidence>
<proteinExistence type="predicted"/>
<sequence>MARRIAQAGGLFTPADRELAEAAAVLHDVGYAPDVVASGFHPVDGARYLEEQGFPDRLCALVARHSCAHSEAALREVSADLARWEDEKTAVRDALWWADMTTTPDGGLTTVADRIEEIRERYGPDDLVTASIGQARPELAAAVERTEERLRAVGLGQVVK</sequence>
<evidence type="ECO:0000313" key="3">
    <source>
        <dbReference type="EMBL" id="MBB4968656.1"/>
    </source>
</evidence>
<dbReference type="Pfam" id="PF01966">
    <property type="entry name" value="HD"/>
    <property type="match status" value="1"/>
</dbReference>
<dbReference type="RefSeq" id="WP_312865888.1">
    <property type="nucleotide sequence ID" value="NZ_BAABAI010000006.1"/>
</dbReference>